<evidence type="ECO:0000313" key="3">
    <source>
        <dbReference type="Proteomes" id="UP000286716"/>
    </source>
</evidence>
<feature type="chain" id="PRO_5019437662" evidence="1">
    <location>
        <begin position="30"/>
        <end position="50"/>
    </location>
</feature>
<evidence type="ECO:0000313" key="2">
    <source>
        <dbReference type="EMBL" id="RSM34504.1"/>
    </source>
</evidence>
<accession>A0A428VUJ3</accession>
<reference evidence="2 3" key="1">
    <citation type="submission" date="2018-05" db="EMBL/GenBank/DDBJ databases">
        <title>Evolution of GPA BGCs.</title>
        <authorList>
            <person name="Waglechner N."/>
            <person name="Wright G.D."/>
        </authorList>
    </citation>
    <scope>NUCLEOTIDE SEQUENCE [LARGE SCALE GENOMIC DNA]</scope>
    <source>
        <strain evidence="2 3">DSM 5908</strain>
    </source>
</reference>
<comment type="caution">
    <text evidence="2">The sequence shown here is derived from an EMBL/GenBank/DDBJ whole genome shotgun (WGS) entry which is preliminary data.</text>
</comment>
<dbReference type="AlphaFoldDB" id="A0A428VUJ3"/>
<keyword evidence="1" id="KW-0732">Signal</keyword>
<protein>
    <submittedName>
        <fullName evidence="2">Nuclear transport factor 2 family protein</fullName>
    </submittedName>
</protein>
<evidence type="ECO:0000256" key="1">
    <source>
        <dbReference type="SAM" id="SignalP"/>
    </source>
</evidence>
<keyword evidence="3" id="KW-1185">Reference proteome</keyword>
<gene>
    <name evidence="2" type="ORF">DMA12_47980</name>
</gene>
<dbReference type="Proteomes" id="UP000286716">
    <property type="component" value="Unassembled WGS sequence"/>
</dbReference>
<dbReference type="EMBL" id="QHHU01000142">
    <property type="protein sequence ID" value="RSM34504.1"/>
    <property type="molecule type" value="Genomic_DNA"/>
</dbReference>
<sequence>MKISAVKRVLAVLAAAVAGVTALSGSASADHRQPGHGRPGIVAAWASAWS</sequence>
<name>A0A428VUJ3_AMYBA</name>
<feature type="signal peptide" evidence="1">
    <location>
        <begin position="1"/>
        <end position="29"/>
    </location>
</feature>
<organism evidence="2 3">
    <name type="scientific">Amycolatopsis balhimycina DSM 5908</name>
    <dbReference type="NCBI Taxonomy" id="1081091"/>
    <lineage>
        <taxon>Bacteria</taxon>
        <taxon>Bacillati</taxon>
        <taxon>Actinomycetota</taxon>
        <taxon>Actinomycetes</taxon>
        <taxon>Pseudonocardiales</taxon>
        <taxon>Pseudonocardiaceae</taxon>
        <taxon>Amycolatopsis</taxon>
    </lineage>
</organism>
<feature type="non-terminal residue" evidence="2">
    <location>
        <position position="50"/>
    </location>
</feature>
<proteinExistence type="predicted"/>